<comment type="caution">
    <text evidence="3">The sequence shown here is derived from an EMBL/GenBank/DDBJ whole genome shotgun (WGS) entry which is preliminary data.</text>
</comment>
<gene>
    <name evidence="3" type="ORF">DN820_08335</name>
</gene>
<dbReference type="EMBL" id="QLAG01000008">
    <property type="protein sequence ID" value="TLX64009.1"/>
    <property type="molecule type" value="Genomic_DNA"/>
</dbReference>
<feature type="domain" description="SCP" evidence="2">
    <location>
        <begin position="148"/>
        <end position="275"/>
    </location>
</feature>
<dbReference type="Pfam" id="PF00188">
    <property type="entry name" value="CAP"/>
    <property type="match status" value="1"/>
</dbReference>
<dbReference type="Gene3D" id="3.40.33.10">
    <property type="entry name" value="CAP"/>
    <property type="match status" value="1"/>
</dbReference>
<dbReference type="Proteomes" id="UP000306753">
    <property type="component" value="Unassembled WGS sequence"/>
</dbReference>
<feature type="signal peptide" evidence="1">
    <location>
        <begin position="1"/>
        <end position="20"/>
    </location>
</feature>
<accession>A0A5R9QFR6</accession>
<dbReference type="PANTHER" id="PTHR31157">
    <property type="entry name" value="SCP DOMAIN-CONTAINING PROTEIN"/>
    <property type="match status" value="1"/>
</dbReference>
<name>A0A5R9QFR6_9GAMM</name>
<proteinExistence type="predicted"/>
<evidence type="ECO:0000256" key="1">
    <source>
        <dbReference type="SAM" id="SignalP"/>
    </source>
</evidence>
<feature type="chain" id="PRO_5024346639" evidence="1">
    <location>
        <begin position="21"/>
        <end position="278"/>
    </location>
</feature>
<evidence type="ECO:0000313" key="4">
    <source>
        <dbReference type="Proteomes" id="UP000306753"/>
    </source>
</evidence>
<dbReference type="InterPro" id="IPR014044">
    <property type="entry name" value="CAP_dom"/>
</dbReference>
<evidence type="ECO:0000313" key="3">
    <source>
        <dbReference type="EMBL" id="TLX64009.1"/>
    </source>
</evidence>
<organism evidence="3 4">
    <name type="scientific">Stutzerimonas nosocomialis</name>
    <dbReference type="NCBI Taxonomy" id="1056496"/>
    <lineage>
        <taxon>Bacteria</taxon>
        <taxon>Pseudomonadati</taxon>
        <taxon>Pseudomonadota</taxon>
        <taxon>Gammaproteobacteria</taxon>
        <taxon>Pseudomonadales</taxon>
        <taxon>Pseudomonadaceae</taxon>
        <taxon>Stutzerimonas</taxon>
    </lineage>
</organism>
<protein>
    <submittedName>
        <fullName evidence="3">CAP domain-containing protein</fullName>
    </submittedName>
</protein>
<keyword evidence="4" id="KW-1185">Reference proteome</keyword>
<dbReference type="SUPFAM" id="SSF55797">
    <property type="entry name" value="PR-1-like"/>
    <property type="match status" value="1"/>
</dbReference>
<dbReference type="InterPro" id="IPR035940">
    <property type="entry name" value="CAP_sf"/>
</dbReference>
<dbReference type="CDD" id="cd05379">
    <property type="entry name" value="CAP_bacterial"/>
    <property type="match status" value="1"/>
</dbReference>
<dbReference type="PANTHER" id="PTHR31157:SF1">
    <property type="entry name" value="SCP DOMAIN-CONTAINING PROTEIN"/>
    <property type="match status" value="1"/>
</dbReference>
<sequence length="278" mass="29314">MRALSFVLLFAALLPVGSQADEPTQLIQSVNAYRGEVQRCADDASVALPALTADSRLKLSVQGAGDLQQSLTRSGYPLVNVRAISLSGPRDAEAAMAALRESFCQVLLDPQFVDIGVSREGRDWRIVLARPMLSGGLGDWQAEGQRLLALINAARAEPRRCGAQAFAAAGPLAWEPVLGGVAESHSRAMANGNFFDHLDGGGRTPGDRAELAGYSGQQVGETIAAAQDTPQQVLEAWLTIPSHCATLMNPHFSDLGAAYAVDPQSDAGIYWTALFGGG</sequence>
<dbReference type="AlphaFoldDB" id="A0A5R9QFR6"/>
<dbReference type="RefSeq" id="WP_138411420.1">
    <property type="nucleotide sequence ID" value="NZ_QLAG01000008.1"/>
</dbReference>
<reference evidence="3 4" key="1">
    <citation type="journal article" date="2017" name="Eur. J. Clin. Microbiol. Infect. Dis.">
        <title>Uncommonly isolated clinical Pseudomonas: identification and phylogenetic assignation.</title>
        <authorList>
            <person name="Mulet M."/>
            <person name="Gomila M."/>
            <person name="Ramirez A."/>
            <person name="Cardew S."/>
            <person name="Moore E.R."/>
            <person name="Lalucat J."/>
            <person name="Garcia-Valdes E."/>
        </authorList>
    </citation>
    <scope>NUCLEOTIDE SEQUENCE [LARGE SCALE GENOMIC DNA]</scope>
    <source>
        <strain evidence="3 4">SD129</strain>
    </source>
</reference>
<keyword evidence="1" id="KW-0732">Signal</keyword>
<evidence type="ECO:0000259" key="2">
    <source>
        <dbReference type="Pfam" id="PF00188"/>
    </source>
</evidence>